<dbReference type="AlphaFoldDB" id="C1DJA0"/>
<evidence type="ECO:0000313" key="1">
    <source>
        <dbReference type="EMBL" id="ACO76685.1"/>
    </source>
</evidence>
<dbReference type="STRING" id="322710.Avin_04290"/>
<dbReference type="Proteomes" id="UP000002424">
    <property type="component" value="Chromosome"/>
</dbReference>
<reference evidence="1 2" key="1">
    <citation type="journal article" date="2009" name="J. Bacteriol.">
        <title>Genome sequence of Azotobacter vinelandii, an obligate aerobe specialized to support diverse anaerobic metabolic processes.</title>
        <authorList>
            <person name="Setubal J.C."/>
            <person name="dos Santos P."/>
            <person name="Goldman B.S."/>
            <person name="Ertesvag H."/>
            <person name="Espin G."/>
            <person name="Rubio L.M."/>
            <person name="Valla S."/>
            <person name="Almeida N.F."/>
            <person name="Balasubramanian D."/>
            <person name="Cromes L."/>
            <person name="Curatti L."/>
            <person name="Du Z."/>
            <person name="Godsy E."/>
            <person name="Goodner B."/>
            <person name="Hellner-Burris K."/>
            <person name="Hernandez J.A."/>
            <person name="Houmiel K."/>
            <person name="Imperial J."/>
            <person name="Kennedy C."/>
            <person name="Larson T.J."/>
            <person name="Latreille P."/>
            <person name="Ligon L.S."/>
            <person name="Lu J."/>
            <person name="Maerk M."/>
            <person name="Miller N.M."/>
            <person name="Norton S."/>
            <person name="O'Carroll I.P."/>
            <person name="Paulsen I."/>
            <person name="Raulfs E.C."/>
            <person name="Roemer R."/>
            <person name="Rosser J."/>
            <person name="Segura D."/>
            <person name="Slater S."/>
            <person name="Stricklin S.L."/>
            <person name="Studholme D.J."/>
            <person name="Sun J."/>
            <person name="Viana C.J."/>
            <person name="Wallin E."/>
            <person name="Wang B."/>
            <person name="Wheeler C."/>
            <person name="Zhu H."/>
            <person name="Dean D.R."/>
            <person name="Dixon R."/>
            <person name="Wood D."/>
        </authorList>
    </citation>
    <scope>NUCLEOTIDE SEQUENCE [LARGE SCALE GENOMIC DNA]</scope>
    <source>
        <strain evidence="2">DJ / ATCC BAA-1303</strain>
    </source>
</reference>
<gene>
    <name evidence="1" type="ordered locus">Avin_04290</name>
</gene>
<dbReference type="EMBL" id="CP001157">
    <property type="protein sequence ID" value="ACO76685.1"/>
    <property type="molecule type" value="Genomic_DNA"/>
</dbReference>
<protein>
    <submittedName>
        <fullName evidence="1">Uncharacterized protein</fullName>
    </submittedName>
</protein>
<dbReference type="EnsemblBacteria" id="ACO76685">
    <property type="protein sequence ID" value="ACO76685"/>
    <property type="gene ID" value="Avin_04290"/>
</dbReference>
<sequence length="25" mass="2726">MLMISGKPHPKPTDSAIRIAARFST</sequence>
<name>C1DJA0_AZOVD</name>
<dbReference type="KEGG" id="avn:Avin_04290"/>
<evidence type="ECO:0000313" key="2">
    <source>
        <dbReference type="Proteomes" id="UP000002424"/>
    </source>
</evidence>
<keyword evidence="2" id="KW-1185">Reference proteome</keyword>
<accession>C1DJA0</accession>
<organism evidence="1 2">
    <name type="scientific">Azotobacter vinelandii (strain DJ / ATCC BAA-1303)</name>
    <dbReference type="NCBI Taxonomy" id="322710"/>
    <lineage>
        <taxon>Bacteria</taxon>
        <taxon>Pseudomonadati</taxon>
        <taxon>Pseudomonadota</taxon>
        <taxon>Gammaproteobacteria</taxon>
        <taxon>Pseudomonadales</taxon>
        <taxon>Pseudomonadaceae</taxon>
        <taxon>Azotobacter</taxon>
    </lineage>
</organism>
<dbReference type="HOGENOM" id="CLU_3418710_0_0_6"/>
<proteinExistence type="predicted"/>